<dbReference type="RefSeq" id="XP_049131131.1">
    <property type="nucleotide sequence ID" value="XM_049275174.1"/>
</dbReference>
<accession>A0AA37UJT9</accession>
<dbReference type="Gene3D" id="3.40.50.1820">
    <property type="entry name" value="alpha/beta hydrolase"/>
    <property type="match status" value="1"/>
</dbReference>
<name>A0AA37UJT9_9PEZI</name>
<dbReference type="PANTHER" id="PTHR48070:SF3">
    <property type="entry name" value="ESTERASE DBAE-RELATED"/>
    <property type="match status" value="1"/>
</dbReference>
<reference evidence="5 6" key="1">
    <citation type="submission" date="2022-03" db="EMBL/GenBank/DDBJ databases">
        <title>Genome data of Colletotrichum spp.</title>
        <authorList>
            <person name="Utami Y.D."/>
            <person name="Hiruma K."/>
        </authorList>
    </citation>
    <scope>NUCLEOTIDE SEQUENCE [LARGE SCALE GENOMIC DNA]</scope>
    <source>
        <strain evidence="5 6">MAFF 239500</strain>
    </source>
</reference>
<evidence type="ECO:0000256" key="3">
    <source>
        <dbReference type="SAM" id="Coils"/>
    </source>
</evidence>
<evidence type="ECO:0000259" key="4">
    <source>
        <dbReference type="Pfam" id="PF03959"/>
    </source>
</evidence>
<dbReference type="InterPro" id="IPR029058">
    <property type="entry name" value="AB_hydrolase_fold"/>
</dbReference>
<comment type="caution">
    <text evidence="5">The sequence shown here is derived from an EMBL/GenBank/DDBJ whole genome shotgun (WGS) entry which is preliminary data.</text>
</comment>
<dbReference type="GO" id="GO:0016787">
    <property type="term" value="F:hydrolase activity"/>
    <property type="evidence" value="ECO:0007669"/>
    <property type="project" value="UniProtKB-KW"/>
</dbReference>
<dbReference type="PANTHER" id="PTHR48070">
    <property type="entry name" value="ESTERASE OVCA2"/>
    <property type="match status" value="1"/>
</dbReference>
<organism evidence="5 6">
    <name type="scientific">Colletotrichum spaethianum</name>
    <dbReference type="NCBI Taxonomy" id="700344"/>
    <lineage>
        <taxon>Eukaryota</taxon>
        <taxon>Fungi</taxon>
        <taxon>Dikarya</taxon>
        <taxon>Ascomycota</taxon>
        <taxon>Pezizomycotina</taxon>
        <taxon>Sordariomycetes</taxon>
        <taxon>Hypocreomycetidae</taxon>
        <taxon>Glomerellales</taxon>
        <taxon>Glomerellaceae</taxon>
        <taxon>Colletotrichum</taxon>
        <taxon>Colletotrichum spaethianum species complex</taxon>
    </lineage>
</organism>
<evidence type="ECO:0000313" key="5">
    <source>
        <dbReference type="EMBL" id="GKT48781.1"/>
    </source>
</evidence>
<evidence type="ECO:0000256" key="1">
    <source>
        <dbReference type="ARBA" id="ARBA00005863"/>
    </source>
</evidence>
<keyword evidence="6" id="KW-1185">Reference proteome</keyword>
<dbReference type="GO" id="GO:0044550">
    <property type="term" value="P:secondary metabolite biosynthetic process"/>
    <property type="evidence" value="ECO:0007669"/>
    <property type="project" value="TreeGrafter"/>
</dbReference>
<dbReference type="GO" id="GO:0005737">
    <property type="term" value="C:cytoplasm"/>
    <property type="evidence" value="ECO:0007669"/>
    <property type="project" value="TreeGrafter"/>
</dbReference>
<keyword evidence="2" id="KW-0378">Hydrolase</keyword>
<dbReference type="InterPro" id="IPR050593">
    <property type="entry name" value="LovG"/>
</dbReference>
<comment type="similarity">
    <text evidence="1">Belongs to the LovG family.</text>
</comment>
<evidence type="ECO:0000313" key="6">
    <source>
        <dbReference type="Proteomes" id="UP001055115"/>
    </source>
</evidence>
<proteinExistence type="inferred from homology"/>
<dbReference type="Proteomes" id="UP001055115">
    <property type="component" value="Unassembled WGS sequence"/>
</dbReference>
<dbReference type="GO" id="GO:0005634">
    <property type="term" value="C:nucleus"/>
    <property type="evidence" value="ECO:0007669"/>
    <property type="project" value="TreeGrafter"/>
</dbReference>
<feature type="coiled-coil region" evidence="3">
    <location>
        <begin position="84"/>
        <end position="111"/>
    </location>
</feature>
<dbReference type="SUPFAM" id="SSF53474">
    <property type="entry name" value="alpha/beta-Hydrolases"/>
    <property type="match status" value="1"/>
</dbReference>
<feature type="domain" description="Serine hydrolase" evidence="4">
    <location>
        <begin position="19"/>
        <end position="227"/>
    </location>
</feature>
<dbReference type="AlphaFoldDB" id="A0AA37UJT9"/>
<dbReference type="InterPro" id="IPR005645">
    <property type="entry name" value="FSH-like_dom"/>
</dbReference>
<dbReference type="Pfam" id="PF03959">
    <property type="entry name" value="FSH1"/>
    <property type="match status" value="1"/>
</dbReference>
<evidence type="ECO:0000256" key="2">
    <source>
        <dbReference type="ARBA" id="ARBA00022801"/>
    </source>
</evidence>
<keyword evidence="3" id="KW-0175">Coiled coil</keyword>
<protein>
    <submittedName>
        <fullName evidence="5">Esterase mlcF</fullName>
    </submittedName>
</protein>
<dbReference type="GeneID" id="73329764"/>
<sequence length="241" mass="27048">MAAQQMKALGAPEDRGLPKAILCIHGAGSSGDIFRIQLTKIRTALKHEFDFVFVNGPHLTSPGPGVLPWFEGAGPYYSWFKEEDATMERRLEQINDAVKDAQEQWDSTKKNPHSRIVGVMAFSEGSLAATMLLWQQSMGRLPWLSTLHFATLMCCYFRQEAAEYMCADLAGEEKALINVPTLHVHGKRDFCLAGARRLVANHYLSEYAQVMEFDGTHHVPMKREDVDRAVRLVLRLSCAVP</sequence>
<gene>
    <name evidence="5" type="ORF">ColSpa_08962</name>
</gene>
<dbReference type="EMBL" id="BQXU01000025">
    <property type="protein sequence ID" value="GKT48781.1"/>
    <property type="molecule type" value="Genomic_DNA"/>
</dbReference>